<protein>
    <recommendedName>
        <fullName evidence="1">Cyclic nucleotide-binding domain-containing protein</fullName>
    </recommendedName>
</protein>
<evidence type="ECO:0000313" key="3">
    <source>
        <dbReference type="Proteomes" id="UP000245206"/>
    </source>
</evidence>
<dbReference type="CDD" id="cd00038">
    <property type="entry name" value="CAP_ED"/>
    <property type="match status" value="1"/>
</dbReference>
<proteinExistence type="predicted"/>
<comment type="caution">
    <text evidence="2">The sequence shown here is derived from an EMBL/GenBank/DDBJ whole genome shotgun (WGS) entry which is preliminary data.</text>
</comment>
<dbReference type="InterPro" id="IPR014710">
    <property type="entry name" value="RmlC-like_jellyroll"/>
</dbReference>
<name>A0A2P2DF42_9LEPT</name>
<dbReference type="AlphaFoldDB" id="A0A2P2DF42"/>
<dbReference type="Gene3D" id="2.60.120.10">
    <property type="entry name" value="Jelly Rolls"/>
    <property type="match status" value="2"/>
</dbReference>
<dbReference type="OrthoDB" id="326715at2"/>
<dbReference type="RefSeq" id="WP_108960195.1">
    <property type="nucleotide sequence ID" value="NZ_BFAZ01000009.1"/>
</dbReference>
<sequence length="280" mass="32113">MIFLDILPKDSLLIKSYQSGEIIYQKGESSSDGICFVLNGKVETDHLDKDQHIIKLEFNQFKFFGLSAFVSNIRMDTVKAIEDGTKVLFISESDFSFCMNADSQFIIRAIQYMINYIQTLNIDTKHDLLRSFNLNDILDQVDQNRLGKIKEQNLRIYSQIYHSRFRLVNPGQLVYSEENLVDSDLYLILEGEVLHFVNDPKDPIKEIPILRLEPGYIFGFIKKDADKGHVLNVRAGSNGALTIHLDSNLLRQVAKNDEMVAYSIFQTLCLLMAMIENLCV</sequence>
<dbReference type="EMBL" id="BFAZ01000009">
    <property type="protein sequence ID" value="GBF43228.1"/>
    <property type="molecule type" value="Genomic_DNA"/>
</dbReference>
<feature type="domain" description="Cyclic nucleotide-binding" evidence="1">
    <location>
        <begin position="15"/>
        <end position="100"/>
    </location>
</feature>
<dbReference type="InterPro" id="IPR018490">
    <property type="entry name" value="cNMP-bd_dom_sf"/>
</dbReference>
<dbReference type="InterPro" id="IPR000595">
    <property type="entry name" value="cNMP-bd_dom"/>
</dbReference>
<dbReference type="Proteomes" id="UP000245206">
    <property type="component" value="Unassembled WGS sequence"/>
</dbReference>
<accession>A0A2P2DF42</accession>
<evidence type="ECO:0000259" key="1">
    <source>
        <dbReference type="Pfam" id="PF00027"/>
    </source>
</evidence>
<keyword evidence="3" id="KW-1185">Reference proteome</keyword>
<organism evidence="2 3">
    <name type="scientific">Leptospira ellinghausenii</name>
    <dbReference type="NCBI Taxonomy" id="1917822"/>
    <lineage>
        <taxon>Bacteria</taxon>
        <taxon>Pseudomonadati</taxon>
        <taxon>Spirochaetota</taxon>
        <taxon>Spirochaetia</taxon>
        <taxon>Leptospirales</taxon>
        <taxon>Leptospiraceae</taxon>
        <taxon>Leptospira</taxon>
    </lineage>
</organism>
<gene>
    <name evidence="2" type="ORF">LPTSP2_25250</name>
</gene>
<evidence type="ECO:0000313" key="2">
    <source>
        <dbReference type="EMBL" id="GBF43228.1"/>
    </source>
</evidence>
<reference evidence="3" key="1">
    <citation type="journal article" date="2019" name="Microbiol. Immunol.">
        <title>Molecular and phenotypic characterization of Leptospira johnsonii sp. nov., Leptospira ellinghausenii sp. nov. and Leptospira ryugenii sp. nov. isolated from soil and water in Japan.</title>
        <authorList>
            <person name="Masuzawa T."/>
            <person name="Saito M."/>
            <person name="Nakao R."/>
            <person name="Nikaido Y."/>
            <person name="Matsumoto M."/>
            <person name="Ogawa M."/>
            <person name="Yokoyama M."/>
            <person name="Hidaka Y."/>
            <person name="Tomita J."/>
            <person name="Sakakibara K."/>
            <person name="Suzuki K."/>
            <person name="Yasuda S."/>
            <person name="Sato H."/>
            <person name="Yamaguchi M."/>
            <person name="Yoshida S.I."/>
            <person name="Koizumi N."/>
            <person name="Kawamura Y."/>
        </authorList>
    </citation>
    <scope>NUCLEOTIDE SEQUENCE [LARGE SCALE GENOMIC DNA]</scope>
    <source>
        <strain evidence="3">E18</strain>
    </source>
</reference>
<dbReference type="SUPFAM" id="SSF51206">
    <property type="entry name" value="cAMP-binding domain-like"/>
    <property type="match status" value="2"/>
</dbReference>
<dbReference type="Pfam" id="PF00027">
    <property type="entry name" value="cNMP_binding"/>
    <property type="match status" value="1"/>
</dbReference>